<evidence type="ECO:0000256" key="1">
    <source>
        <dbReference type="SAM" id="Phobius"/>
    </source>
</evidence>
<keyword evidence="1" id="KW-0472">Membrane</keyword>
<dbReference type="EMBL" id="BONJ01000001">
    <property type="protein sequence ID" value="GIG12406.1"/>
    <property type="molecule type" value="Genomic_DNA"/>
</dbReference>
<gene>
    <name evidence="2" type="ORF">Cme02nite_07380</name>
</gene>
<reference evidence="2" key="1">
    <citation type="submission" date="2021-01" db="EMBL/GenBank/DDBJ databases">
        <title>Whole genome shotgun sequence of Catellatospora methionotrophica NBRC 14553.</title>
        <authorList>
            <person name="Komaki H."/>
            <person name="Tamura T."/>
        </authorList>
    </citation>
    <scope>NUCLEOTIDE SEQUENCE</scope>
    <source>
        <strain evidence="2">NBRC 14553</strain>
    </source>
</reference>
<evidence type="ECO:0000313" key="3">
    <source>
        <dbReference type="Proteomes" id="UP000660339"/>
    </source>
</evidence>
<evidence type="ECO:0000313" key="2">
    <source>
        <dbReference type="EMBL" id="GIG12406.1"/>
    </source>
</evidence>
<keyword evidence="3" id="KW-1185">Reference proteome</keyword>
<protein>
    <submittedName>
        <fullName evidence="2">Uncharacterized protein</fullName>
    </submittedName>
</protein>
<keyword evidence="1" id="KW-1133">Transmembrane helix</keyword>
<dbReference type="Proteomes" id="UP000660339">
    <property type="component" value="Unassembled WGS sequence"/>
</dbReference>
<proteinExistence type="predicted"/>
<keyword evidence="1" id="KW-0812">Transmembrane</keyword>
<accession>A0A8J3PCG1</accession>
<name>A0A8J3PCG1_9ACTN</name>
<feature type="transmembrane region" description="Helical" evidence="1">
    <location>
        <begin position="45"/>
        <end position="68"/>
    </location>
</feature>
<dbReference type="AlphaFoldDB" id="A0A8J3PCG1"/>
<dbReference type="RefSeq" id="WP_166385238.1">
    <property type="nucleotide sequence ID" value="NZ_BAAATT010000033.1"/>
</dbReference>
<comment type="caution">
    <text evidence="2">The sequence shown here is derived from an EMBL/GenBank/DDBJ whole genome shotgun (WGS) entry which is preliminary data.</text>
</comment>
<sequence>MPEQMEHEPLAEAFFQFRMQAPDEIVVPGVPVARRTVRRRRTARVSAVAALTALVLAVGGYSATLLGAPAPVQPAVPSASPSPTVFAGPALNADQLRQLGVKALDRLGFTPERLRRGVAFGPVDAAAGGSTHLLGTAAQPLPAGRYTLVAVCRGVGRITVDWRTDDDEGTMDAPCTDPPADGNVDSPAARAEVQLRAPGLITLSVTGDGLARSRAGFAAMVTDPLMAIADYALARPSGDHVGGVSMVIDRTEIDTDPDAKAGIYVLTLTCAGTGTIKATLRVGEAGSTRTVRCSERPSPITITVTAKRAATRKVIFDRRPEDPAVAVAYYLVTR</sequence>
<organism evidence="2 3">
    <name type="scientific">Catellatospora methionotrophica</name>
    <dbReference type="NCBI Taxonomy" id="121620"/>
    <lineage>
        <taxon>Bacteria</taxon>
        <taxon>Bacillati</taxon>
        <taxon>Actinomycetota</taxon>
        <taxon>Actinomycetes</taxon>
        <taxon>Micromonosporales</taxon>
        <taxon>Micromonosporaceae</taxon>
        <taxon>Catellatospora</taxon>
    </lineage>
</organism>